<dbReference type="RefSeq" id="WP_267620904.1">
    <property type="nucleotide sequence ID" value="NZ_JAODIW010000005.1"/>
</dbReference>
<dbReference type="AlphaFoldDB" id="A0ABD5PJK3"/>
<evidence type="ECO:0000313" key="1">
    <source>
        <dbReference type="EMBL" id="MFC4360574.1"/>
    </source>
</evidence>
<keyword evidence="2" id="KW-1185">Reference proteome</keyword>
<reference evidence="1 2" key="1">
    <citation type="journal article" date="2019" name="Int. J. Syst. Evol. Microbiol.">
        <title>The Global Catalogue of Microorganisms (GCM) 10K type strain sequencing project: providing services to taxonomists for standard genome sequencing and annotation.</title>
        <authorList>
            <consortium name="The Broad Institute Genomics Platform"/>
            <consortium name="The Broad Institute Genome Sequencing Center for Infectious Disease"/>
            <person name="Wu L."/>
            <person name="Ma J."/>
        </authorList>
    </citation>
    <scope>NUCLEOTIDE SEQUENCE [LARGE SCALE GENOMIC DNA]</scope>
    <source>
        <strain evidence="1 2">CGMCC 1.12553</strain>
    </source>
</reference>
<gene>
    <name evidence="1" type="ORF">ACFO0N_21725</name>
</gene>
<organism evidence="1 2">
    <name type="scientific">Halobium salinum</name>
    <dbReference type="NCBI Taxonomy" id="1364940"/>
    <lineage>
        <taxon>Archaea</taxon>
        <taxon>Methanobacteriati</taxon>
        <taxon>Methanobacteriota</taxon>
        <taxon>Stenosarchaea group</taxon>
        <taxon>Halobacteria</taxon>
        <taxon>Halobacteriales</taxon>
        <taxon>Haloferacaceae</taxon>
        <taxon>Halobium</taxon>
    </lineage>
</organism>
<dbReference type="Proteomes" id="UP001595921">
    <property type="component" value="Unassembled WGS sequence"/>
</dbReference>
<dbReference type="EMBL" id="JBHSDS010000017">
    <property type="protein sequence ID" value="MFC4360574.1"/>
    <property type="molecule type" value="Genomic_DNA"/>
</dbReference>
<proteinExistence type="predicted"/>
<sequence length="112" mass="11964">MITNTFGTLVVPITFGEHGLFGKCGLFRKYSLFGGRVTSNVSEEDPINAESLRQQTATAAVDSSAVGGVDFLSGSWLPCHLSAQPIPISTRDISANRTGSRCGETHILHRAE</sequence>
<evidence type="ECO:0000313" key="2">
    <source>
        <dbReference type="Proteomes" id="UP001595921"/>
    </source>
</evidence>
<comment type="caution">
    <text evidence="1">The sequence shown here is derived from an EMBL/GenBank/DDBJ whole genome shotgun (WGS) entry which is preliminary data.</text>
</comment>
<name>A0ABD5PJK3_9EURY</name>
<protein>
    <submittedName>
        <fullName evidence="1">Uncharacterized protein</fullName>
    </submittedName>
</protein>
<accession>A0ABD5PJK3</accession>